<sequence length="96" mass="10967">MLKKKKVDPVIANFKLIEGIMVLDSDTLLRQGIWRKEGDRMAGMSSNRTKSFEVRRIEGGSSSRHEHEEDNEFMDVAWSFTTCSTFYFSTLGNGVD</sequence>
<evidence type="ECO:0000313" key="2">
    <source>
        <dbReference type="Proteomes" id="UP000467840"/>
    </source>
</evidence>
<accession>A0A6A6LA00</accession>
<dbReference type="EMBL" id="JAAGAX010000012">
    <property type="protein sequence ID" value="KAF2296933.1"/>
    <property type="molecule type" value="Genomic_DNA"/>
</dbReference>
<organism evidence="1 2">
    <name type="scientific">Hevea brasiliensis</name>
    <name type="common">Para rubber tree</name>
    <name type="synonym">Siphonia brasiliensis</name>
    <dbReference type="NCBI Taxonomy" id="3981"/>
    <lineage>
        <taxon>Eukaryota</taxon>
        <taxon>Viridiplantae</taxon>
        <taxon>Streptophyta</taxon>
        <taxon>Embryophyta</taxon>
        <taxon>Tracheophyta</taxon>
        <taxon>Spermatophyta</taxon>
        <taxon>Magnoliopsida</taxon>
        <taxon>eudicotyledons</taxon>
        <taxon>Gunneridae</taxon>
        <taxon>Pentapetalae</taxon>
        <taxon>rosids</taxon>
        <taxon>fabids</taxon>
        <taxon>Malpighiales</taxon>
        <taxon>Euphorbiaceae</taxon>
        <taxon>Crotonoideae</taxon>
        <taxon>Micrandreae</taxon>
        <taxon>Hevea</taxon>
    </lineage>
</organism>
<keyword evidence="2" id="KW-1185">Reference proteome</keyword>
<dbReference type="Proteomes" id="UP000467840">
    <property type="component" value="Chromosome 18"/>
</dbReference>
<reference evidence="1 2" key="1">
    <citation type="journal article" date="2020" name="Mol. Plant">
        <title>The Chromosome-Based Rubber Tree Genome Provides New Insights into Spurge Genome Evolution and Rubber Biosynthesis.</title>
        <authorList>
            <person name="Liu J."/>
            <person name="Shi C."/>
            <person name="Shi C.C."/>
            <person name="Li W."/>
            <person name="Zhang Q.J."/>
            <person name="Zhang Y."/>
            <person name="Li K."/>
            <person name="Lu H.F."/>
            <person name="Shi C."/>
            <person name="Zhu S.T."/>
            <person name="Xiao Z.Y."/>
            <person name="Nan H."/>
            <person name="Yue Y."/>
            <person name="Zhu X.G."/>
            <person name="Wu Y."/>
            <person name="Hong X.N."/>
            <person name="Fan G.Y."/>
            <person name="Tong Y."/>
            <person name="Zhang D."/>
            <person name="Mao C.L."/>
            <person name="Liu Y.L."/>
            <person name="Hao S.J."/>
            <person name="Liu W.Q."/>
            <person name="Lv M.Q."/>
            <person name="Zhang H.B."/>
            <person name="Liu Y."/>
            <person name="Hu-Tang G.R."/>
            <person name="Wang J.P."/>
            <person name="Wang J.H."/>
            <person name="Sun Y.H."/>
            <person name="Ni S.B."/>
            <person name="Chen W.B."/>
            <person name="Zhang X.C."/>
            <person name="Jiao Y.N."/>
            <person name="Eichler E.E."/>
            <person name="Li G.H."/>
            <person name="Liu X."/>
            <person name="Gao L.Z."/>
        </authorList>
    </citation>
    <scope>NUCLEOTIDE SEQUENCE [LARGE SCALE GENOMIC DNA]</scope>
    <source>
        <strain evidence="2">cv. GT1</strain>
        <tissue evidence="1">Leaf</tissue>
    </source>
</reference>
<proteinExistence type="predicted"/>
<comment type="caution">
    <text evidence="1">The sequence shown here is derived from an EMBL/GenBank/DDBJ whole genome shotgun (WGS) entry which is preliminary data.</text>
</comment>
<name>A0A6A6LA00_HEVBR</name>
<dbReference type="AlphaFoldDB" id="A0A6A6LA00"/>
<protein>
    <submittedName>
        <fullName evidence="1">Uncharacterized protein</fullName>
    </submittedName>
</protein>
<evidence type="ECO:0000313" key="1">
    <source>
        <dbReference type="EMBL" id="KAF2296933.1"/>
    </source>
</evidence>
<gene>
    <name evidence="1" type="ORF">GH714_013264</name>
</gene>